<gene>
    <name evidence="1" type="ORF">HERIO_1689</name>
</gene>
<name>A0A1X0Q9L1_9MICR</name>
<reference evidence="1 2" key="1">
    <citation type="journal article" date="2017" name="Environ. Microbiol.">
        <title>Decay of the glycolytic pathway and adaptation to intranuclear parasitism within Enterocytozoonidae microsporidia.</title>
        <authorList>
            <person name="Wiredu Boakye D."/>
            <person name="Jaroenlak P."/>
            <person name="Prachumwat A."/>
            <person name="Williams T.A."/>
            <person name="Bateman K.S."/>
            <person name="Itsathitphaisarn O."/>
            <person name="Sritunyalucksana K."/>
            <person name="Paszkiewicz K.H."/>
            <person name="Moore K.A."/>
            <person name="Stentiford G.D."/>
            <person name="Williams B.A."/>
        </authorList>
    </citation>
    <scope>NUCLEOTIDE SEQUENCE [LARGE SCALE GENOMIC DNA]</scope>
    <source>
        <strain evidence="1 2">GB1</strain>
    </source>
</reference>
<dbReference type="VEuPathDB" id="MicrosporidiaDB:A0H76_1112"/>
<dbReference type="Proteomes" id="UP000192356">
    <property type="component" value="Unassembled WGS sequence"/>
</dbReference>
<keyword evidence="2" id="KW-1185">Reference proteome</keyword>
<evidence type="ECO:0000313" key="1">
    <source>
        <dbReference type="EMBL" id="ORD96374.1"/>
    </source>
</evidence>
<dbReference type="VEuPathDB" id="MicrosporidiaDB:HERIO_1689"/>
<dbReference type="EMBL" id="LVKB01000096">
    <property type="protein sequence ID" value="ORD96374.1"/>
    <property type="molecule type" value="Genomic_DNA"/>
</dbReference>
<dbReference type="AlphaFoldDB" id="A0A1X0Q9L1"/>
<organism evidence="1 2">
    <name type="scientific">Hepatospora eriocheir</name>
    <dbReference type="NCBI Taxonomy" id="1081669"/>
    <lineage>
        <taxon>Eukaryota</taxon>
        <taxon>Fungi</taxon>
        <taxon>Fungi incertae sedis</taxon>
        <taxon>Microsporidia</taxon>
        <taxon>Hepatosporidae</taxon>
        <taxon>Hepatospora</taxon>
    </lineage>
</organism>
<comment type="caution">
    <text evidence="1">The sequence shown here is derived from an EMBL/GenBank/DDBJ whole genome shotgun (WGS) entry which is preliminary data.</text>
</comment>
<dbReference type="OrthoDB" id="2195885at2759"/>
<evidence type="ECO:0000313" key="2">
    <source>
        <dbReference type="Proteomes" id="UP000192356"/>
    </source>
</evidence>
<proteinExistence type="predicted"/>
<protein>
    <submittedName>
        <fullName evidence="1">Uncharacterized protein</fullName>
    </submittedName>
</protein>
<sequence length="1152" mass="135830">MIIDNDIELISKNTLNFANMITALEILLTRDDNTSLKDKILDLFNRIITSNYPNPIRFNFIFNLIIKLFPNEVCNIVLNYKLGYPPLLNALYKLFYCVDMELAIELCNFKASRLFKECYYNNLYHLLMLYPNLITSNIRNIINSGDLNLIKLIINIDETRSDDLFELLKFLFRIDYMSDNNNGILGINNSEISNMVMDKKNFINAKDIQFIFITVILFHFKFNVDVIQLIKNSSDIFSIFKNVLDVALGLISEEQKEELVKLYFNNQSLLSFYIESKINIGNLNIINFSNYFIIRNSCAEYFDDAFKLKYLESYDDIEYFLGYVKIHSKVRELKLICKLMILKEYRAAYFLLRTTLQKITKRSVSYSKNDMFYFKRLHFILTTELGKGNDQTDTVIRRTIEYYDDLWNESIYFCKNSSDVILDTNDLPIKDMGRRTFKSLEGFYVMHNPSILMWQFMKVNQMIFEYFNDVFNKENGSDDVNYKRVFLKYIFSVFIDNCSCIIKMPKSKIFNDLLFNLTLVGEMIDSISMFDGRNAEMLLSITKIWNNRSPIDEFVFFNKWRMLILEKIISIVSANDKKRVLGLICKNKFSYTKYLMDNGEYKMAQLILNDINNLPTIELNQKMRKLNSELECCYNTGEYQLIPQIVGSINIGKFKKTDRGLFYFWVFKAYKMMEKENIPIPNSIFKLHGLDSEGLLKVCRPFYSADSFKDEDLSKLKKQYRNNIESIDKENSINHLYCKKLIEIIEDLPIDKSTMYVLELIKIDPLAILKISAEKMYYFNNLIKSKKVTELVHKKYPFLVETYFKIFSDFNNSNELVFDKPIVLPGEYDILRNDYTNLKRVFSIVERLENDLFVIRLKDGCLYYCDYTENFKIVKKRELINTALSEKSEMLTDRVNSLSQNDNVKSILHDINKLKESVNCKDGSLRKCIELTNTKIGLDIILPKLIGGVFIYKYYDKKVDSNIKGLFTSISPLYRTYYTLKKNFIKYYSSQLFYQLLTGSSFENIYVNLVKGYCYYKNLDSESTNVTIKDDIVNFIELDGLNGHVLMILYNAFKWFIESSDAKEIFSYFYNLDDVMNKIENNFINCKRLNQLFTEFNLSHCDLCIGKSKLSKVLCSCKFVKDKAFEYDNLIMNFIDCFKIESYLNSCIRRNE</sequence>
<accession>A0A1X0Q9L1</accession>